<name>A0A1F6W6J7_9BACT</name>
<keyword evidence="1" id="KW-0472">Membrane</keyword>
<reference evidence="2 3" key="1">
    <citation type="journal article" date="2016" name="Nat. Commun.">
        <title>Thousands of microbial genomes shed light on interconnected biogeochemical processes in an aquifer system.</title>
        <authorList>
            <person name="Anantharaman K."/>
            <person name="Brown C.T."/>
            <person name="Hug L.A."/>
            <person name="Sharon I."/>
            <person name="Castelle C.J."/>
            <person name="Probst A.J."/>
            <person name="Thomas B.C."/>
            <person name="Singh A."/>
            <person name="Wilkins M.J."/>
            <person name="Karaoz U."/>
            <person name="Brodie E.L."/>
            <person name="Williams K.H."/>
            <person name="Hubbard S.S."/>
            <person name="Banfield J.F."/>
        </authorList>
    </citation>
    <scope>NUCLEOTIDE SEQUENCE [LARGE SCALE GENOMIC DNA]</scope>
</reference>
<keyword evidence="1" id="KW-1133">Transmembrane helix</keyword>
<comment type="caution">
    <text evidence="2">The sequence shown here is derived from an EMBL/GenBank/DDBJ whole genome shotgun (WGS) entry which is preliminary data.</text>
</comment>
<feature type="transmembrane region" description="Helical" evidence="1">
    <location>
        <begin position="168"/>
        <end position="187"/>
    </location>
</feature>
<evidence type="ECO:0000313" key="2">
    <source>
        <dbReference type="EMBL" id="OGI77547.1"/>
    </source>
</evidence>
<organism evidence="2 3">
    <name type="scientific">Candidatus Nomurabacteria bacterium RIFCSPHIGHO2_02_FULL_37_13</name>
    <dbReference type="NCBI Taxonomy" id="1801750"/>
    <lineage>
        <taxon>Bacteria</taxon>
        <taxon>Candidatus Nomuraibacteriota</taxon>
    </lineage>
</organism>
<feature type="transmembrane region" description="Helical" evidence="1">
    <location>
        <begin position="22"/>
        <end position="41"/>
    </location>
</feature>
<dbReference type="PANTHER" id="PTHR39419">
    <property type="entry name" value="SLL0814 PROTEIN"/>
    <property type="match status" value="1"/>
</dbReference>
<accession>A0A1F6W6J7</accession>
<keyword evidence="1" id="KW-0812">Transmembrane</keyword>
<protein>
    <recommendedName>
        <fullName evidence="4">Carotenoid biosynthesis protein</fullName>
    </recommendedName>
</protein>
<dbReference type="Pfam" id="PF04240">
    <property type="entry name" value="Caroten_synth"/>
    <property type="match status" value="1"/>
</dbReference>
<feature type="transmembrane region" description="Helical" evidence="1">
    <location>
        <begin position="199"/>
        <end position="218"/>
    </location>
</feature>
<dbReference type="InterPro" id="IPR007354">
    <property type="entry name" value="CruF-like"/>
</dbReference>
<evidence type="ECO:0000313" key="3">
    <source>
        <dbReference type="Proteomes" id="UP000178374"/>
    </source>
</evidence>
<gene>
    <name evidence="2" type="ORF">A3B85_02320</name>
</gene>
<proteinExistence type="predicted"/>
<feature type="transmembrane region" description="Helical" evidence="1">
    <location>
        <begin position="225"/>
        <end position="245"/>
    </location>
</feature>
<evidence type="ECO:0000256" key="1">
    <source>
        <dbReference type="SAM" id="Phobius"/>
    </source>
</evidence>
<feature type="transmembrane region" description="Helical" evidence="1">
    <location>
        <begin position="122"/>
        <end position="147"/>
    </location>
</feature>
<feature type="transmembrane region" description="Helical" evidence="1">
    <location>
        <begin position="47"/>
        <end position="68"/>
    </location>
</feature>
<dbReference type="Proteomes" id="UP000178374">
    <property type="component" value="Unassembled WGS sequence"/>
</dbReference>
<dbReference type="AlphaFoldDB" id="A0A1F6W6J7"/>
<dbReference type="EMBL" id="MFUA01000006">
    <property type="protein sequence ID" value="OGI77547.1"/>
    <property type="molecule type" value="Genomic_DNA"/>
</dbReference>
<sequence length="246" mass="28303">MVLYGLLLALILSLFFLFKRKIIIFEIFAIVGISLYSWFFLSNYSLFIAPIAFLISTVIELVSLKTPLNFFGIKYWYNLKHQRYTSRVFILGVYPLEVALGWVILHYLSFFVVFLISSFFDFPYLASILLGGATLVSIDLLLDPVAVGNNAWSWQKGTRYFGIPWQNFLGWFFVGVLISFLVMFLPFSIKDTANQNRLIFLLPIFAYGFCWHLSLFLLKQNRALALLGSLPLTVFSLAALIMGFMR</sequence>
<evidence type="ECO:0008006" key="4">
    <source>
        <dbReference type="Google" id="ProtNLM"/>
    </source>
</evidence>
<dbReference type="PANTHER" id="PTHR39419:SF1">
    <property type="entry name" value="SLL0814 PROTEIN"/>
    <property type="match status" value="1"/>
</dbReference>
<feature type="transmembrane region" description="Helical" evidence="1">
    <location>
        <begin position="88"/>
        <end position="116"/>
    </location>
</feature>